<evidence type="ECO:0000259" key="1">
    <source>
        <dbReference type="Pfam" id="PF09359"/>
    </source>
</evidence>
<sequence length="257" mass="30320">MKSYQEIFRRYEKKYLMEEAVCRELLKRLQNKMEGDRFGNYRIENLYFDTDQYEIIRKSLEKPVYKEKLRLRSYGTPGAESQVFLELKKKYKSVVYKRRISMTQKEAMALIEDGKPPMLEGFVSKQIMKEIQWFLEKYHPELKVFIGYERQAFSGIEDPNFRLTIDRQIRYRTEQLDLSAGGSGKEILPSGLCLMEVKIPGAIPLWMVRLLEELEIRQVSFSKYGTCYQKFLKNQKKEIKKTAAASPRVKNGGKNCA</sequence>
<accession>A0A4Q7PS99</accession>
<dbReference type="EMBL" id="SGXF01000001">
    <property type="protein sequence ID" value="RZT02160.1"/>
    <property type="molecule type" value="Genomic_DNA"/>
</dbReference>
<evidence type="ECO:0000313" key="3">
    <source>
        <dbReference type="Proteomes" id="UP000292927"/>
    </source>
</evidence>
<evidence type="ECO:0000313" key="2">
    <source>
        <dbReference type="EMBL" id="RZT02160.1"/>
    </source>
</evidence>
<dbReference type="Proteomes" id="UP000292927">
    <property type="component" value="Unassembled WGS sequence"/>
</dbReference>
<proteinExistence type="predicted"/>
<dbReference type="Gene3D" id="3.20.100.30">
    <property type="entry name" value="VTC, catalytic tunnel domain"/>
    <property type="match status" value="1"/>
</dbReference>
<dbReference type="GO" id="GO:0006799">
    <property type="term" value="P:polyphosphate biosynthetic process"/>
    <property type="evidence" value="ECO:0007669"/>
    <property type="project" value="UniProtKB-ARBA"/>
</dbReference>
<dbReference type="CDD" id="cd07750">
    <property type="entry name" value="PolyPPase_VTC_like"/>
    <property type="match status" value="1"/>
</dbReference>
<dbReference type="InterPro" id="IPR018966">
    <property type="entry name" value="VTC_domain"/>
</dbReference>
<protein>
    <submittedName>
        <fullName evidence="2">VTC domain-containing protein</fullName>
    </submittedName>
</protein>
<gene>
    <name evidence="2" type="ORF">EV209_0268</name>
</gene>
<dbReference type="RefSeq" id="WP_130432293.1">
    <property type="nucleotide sequence ID" value="NZ_SGXF01000001.1"/>
</dbReference>
<comment type="caution">
    <text evidence="2">The sequence shown here is derived from an EMBL/GenBank/DDBJ whole genome shotgun (WGS) entry which is preliminary data.</text>
</comment>
<dbReference type="AlphaFoldDB" id="A0A4Q7PS99"/>
<dbReference type="OrthoDB" id="185578at2"/>
<organism evidence="2 3">
    <name type="scientific">Cuneatibacter caecimuris</name>
    <dbReference type="NCBI Taxonomy" id="1796618"/>
    <lineage>
        <taxon>Bacteria</taxon>
        <taxon>Bacillati</taxon>
        <taxon>Bacillota</taxon>
        <taxon>Clostridia</taxon>
        <taxon>Lachnospirales</taxon>
        <taxon>Lachnospiraceae</taxon>
        <taxon>Cuneatibacter</taxon>
    </lineage>
</organism>
<name>A0A4Q7PS99_9FIRM</name>
<reference evidence="2 3" key="1">
    <citation type="submission" date="2019-02" db="EMBL/GenBank/DDBJ databases">
        <title>Genomic Encyclopedia of Type Strains, Phase IV (KMG-IV): sequencing the most valuable type-strain genomes for metagenomic binning, comparative biology and taxonomic classification.</title>
        <authorList>
            <person name="Goeker M."/>
        </authorList>
    </citation>
    <scope>NUCLEOTIDE SEQUENCE [LARGE SCALE GENOMIC DNA]</scope>
    <source>
        <strain evidence="2 3">DSM 29486</strain>
    </source>
</reference>
<feature type="domain" description="VTC" evidence="1">
    <location>
        <begin position="10"/>
        <end position="231"/>
    </location>
</feature>
<keyword evidence="3" id="KW-1185">Reference proteome</keyword>
<dbReference type="Pfam" id="PF09359">
    <property type="entry name" value="VTC"/>
    <property type="match status" value="1"/>
</dbReference>
<dbReference type="InterPro" id="IPR042267">
    <property type="entry name" value="VTC_sf"/>
</dbReference>